<reference evidence="8 9" key="1">
    <citation type="submission" date="2024-04" db="EMBL/GenBank/DDBJ databases">
        <authorList>
            <person name="Waldvogel A.-M."/>
            <person name="Schoenle A."/>
        </authorList>
    </citation>
    <scope>NUCLEOTIDE SEQUENCE [LARGE SCALE GENOMIC DNA]</scope>
</reference>
<dbReference type="SUPFAM" id="SSF57501">
    <property type="entry name" value="Cystine-knot cytokines"/>
    <property type="match status" value="1"/>
</dbReference>
<dbReference type="AlphaFoldDB" id="A0AAV2JCC3"/>
<keyword evidence="6 7" id="KW-0325">Glycoprotein</keyword>
<comment type="subcellular location">
    <subcellularLocation>
        <location evidence="1 7">Secreted</location>
    </subcellularLocation>
</comment>
<dbReference type="EMBL" id="OZ035834">
    <property type="protein sequence ID" value="CAL1575296.1"/>
    <property type="molecule type" value="Genomic_DNA"/>
</dbReference>
<comment type="similarity">
    <text evidence="2 7">Belongs to the glycoprotein hormones subunit alpha family.</text>
</comment>
<dbReference type="GO" id="GO:0016914">
    <property type="term" value="C:follicle-stimulating hormone complex"/>
    <property type="evidence" value="ECO:0007669"/>
    <property type="project" value="TreeGrafter"/>
</dbReference>
<keyword evidence="9" id="KW-1185">Reference proteome</keyword>
<proteinExistence type="inferred from homology"/>
<dbReference type="Gene3D" id="2.10.90.10">
    <property type="entry name" value="Cystine-knot cytokines"/>
    <property type="match status" value="1"/>
</dbReference>
<keyword evidence="3 7" id="KW-0964">Secreted</keyword>
<dbReference type="PROSITE" id="PS50277">
    <property type="entry name" value="GLYCO_HORMONE_ALPHA_3"/>
    <property type="match status" value="1"/>
</dbReference>
<dbReference type="GO" id="GO:0005615">
    <property type="term" value="C:extracellular space"/>
    <property type="evidence" value="ECO:0007669"/>
    <property type="project" value="TreeGrafter"/>
</dbReference>
<organism evidence="8 9">
    <name type="scientific">Knipowitschia caucasica</name>
    <name type="common">Caucasian dwarf goby</name>
    <name type="synonym">Pomatoschistus caucasicus</name>
    <dbReference type="NCBI Taxonomy" id="637954"/>
    <lineage>
        <taxon>Eukaryota</taxon>
        <taxon>Metazoa</taxon>
        <taxon>Chordata</taxon>
        <taxon>Craniata</taxon>
        <taxon>Vertebrata</taxon>
        <taxon>Euteleostomi</taxon>
        <taxon>Actinopterygii</taxon>
        <taxon>Neopterygii</taxon>
        <taxon>Teleostei</taxon>
        <taxon>Neoteleostei</taxon>
        <taxon>Acanthomorphata</taxon>
        <taxon>Gobiaria</taxon>
        <taxon>Gobiiformes</taxon>
        <taxon>Gobioidei</taxon>
        <taxon>Gobiidae</taxon>
        <taxon>Gobiinae</taxon>
        <taxon>Knipowitschia</taxon>
    </lineage>
</organism>
<feature type="chain" id="PRO_5043091772" description="Glycoprotein hormones alpha chain" evidence="7">
    <location>
        <begin position="22"/>
        <end position="91"/>
    </location>
</feature>
<dbReference type="PANTHER" id="PTHR11509">
    <property type="entry name" value="GLYCOPROTEIN HORMONE ALPHA CHAIN"/>
    <property type="match status" value="1"/>
</dbReference>
<dbReference type="InterPro" id="IPR000476">
    <property type="entry name" value="Glyco_hormone"/>
</dbReference>
<evidence type="ECO:0000256" key="4">
    <source>
        <dbReference type="ARBA" id="ARBA00022702"/>
    </source>
</evidence>
<evidence type="ECO:0000256" key="6">
    <source>
        <dbReference type="ARBA" id="ARBA00023180"/>
    </source>
</evidence>
<gene>
    <name evidence="8" type="ORF">KC01_LOCUS6896</name>
</gene>
<dbReference type="Pfam" id="PF00236">
    <property type="entry name" value="Hormone_6"/>
    <property type="match status" value="1"/>
</dbReference>
<evidence type="ECO:0000256" key="5">
    <source>
        <dbReference type="ARBA" id="ARBA00023157"/>
    </source>
</evidence>
<dbReference type="PRINTS" id="PR00274">
    <property type="entry name" value="GLYCOHORMONE"/>
</dbReference>
<keyword evidence="7" id="KW-0732">Signal</keyword>
<evidence type="ECO:0000313" key="8">
    <source>
        <dbReference type="EMBL" id="CAL1575296.1"/>
    </source>
</evidence>
<dbReference type="SMART" id="SM00067">
    <property type="entry name" value="GHA"/>
    <property type="match status" value="1"/>
</dbReference>
<protein>
    <recommendedName>
        <fullName evidence="7">Glycoprotein hormones alpha chain</fullName>
    </recommendedName>
</protein>
<evidence type="ECO:0000313" key="9">
    <source>
        <dbReference type="Proteomes" id="UP001497482"/>
    </source>
</evidence>
<evidence type="ECO:0000256" key="2">
    <source>
        <dbReference type="ARBA" id="ARBA00009128"/>
    </source>
</evidence>
<feature type="signal peptide" evidence="7">
    <location>
        <begin position="1"/>
        <end position="21"/>
    </location>
</feature>
<dbReference type="Proteomes" id="UP001497482">
    <property type="component" value="Chromosome 12"/>
</dbReference>
<dbReference type="InterPro" id="IPR029034">
    <property type="entry name" value="Cystine-knot_cytokine"/>
</dbReference>
<dbReference type="GO" id="GO:0016913">
    <property type="term" value="F:follicle-stimulating hormone activity"/>
    <property type="evidence" value="ECO:0007669"/>
    <property type="project" value="TreeGrafter"/>
</dbReference>
<name>A0AAV2JCC3_KNICA</name>
<dbReference type="PANTHER" id="PTHR11509:SF0">
    <property type="entry name" value="GLYCOPROTEIN HORMONES ALPHA CHAIN"/>
    <property type="match status" value="1"/>
</dbReference>
<keyword evidence="4 7" id="KW-0372">Hormone</keyword>
<comment type="subunit">
    <text evidence="7">Heterodimer of an alpha and a beta chain.</text>
</comment>
<keyword evidence="5" id="KW-1015">Disulfide bond</keyword>
<evidence type="ECO:0000256" key="7">
    <source>
        <dbReference type="RuleBase" id="RU362129"/>
    </source>
</evidence>
<dbReference type="GO" id="GO:0010893">
    <property type="term" value="P:positive regulation of steroid biosynthetic process"/>
    <property type="evidence" value="ECO:0007669"/>
    <property type="project" value="TreeGrafter"/>
</dbReference>
<evidence type="ECO:0000256" key="1">
    <source>
        <dbReference type="ARBA" id="ARBA00004613"/>
    </source>
</evidence>
<accession>A0AAV2JCC3</accession>
<dbReference type="GO" id="GO:0006590">
    <property type="term" value="P:thyroid hormone generation"/>
    <property type="evidence" value="ECO:0007669"/>
    <property type="project" value="TreeGrafter"/>
</dbReference>
<evidence type="ECO:0000256" key="3">
    <source>
        <dbReference type="ARBA" id="ARBA00022525"/>
    </source>
</evidence>
<sequence length="91" mass="10397">MIRLLLLLVTYCCCCCCCMEASTVNQCHGCCFSRDFPTGQDTLETMLVQKNYTSKASCCMHYGEPTKVEWRGKIFDSHNQCQCQTCKYHTA</sequence>